<keyword evidence="7 8" id="KW-0520">NAD</keyword>
<dbReference type="PANTHER" id="PTHR11058">
    <property type="entry name" value="NADH-UBIQUINONE OXIDOREDUCTASE CHAIN 3"/>
    <property type="match status" value="1"/>
</dbReference>
<dbReference type="HAMAP" id="MF_01394">
    <property type="entry name" value="NDH1_NuoA"/>
    <property type="match status" value="1"/>
</dbReference>
<dbReference type="AlphaFoldDB" id="A0A1M6TBS4"/>
<feature type="transmembrane region" description="Helical" evidence="7">
    <location>
        <begin position="64"/>
        <end position="85"/>
    </location>
</feature>
<keyword evidence="7 8" id="KW-0874">Quinone</keyword>
<accession>A0A1M6TBS4</accession>
<dbReference type="PANTHER" id="PTHR11058:SF9">
    <property type="entry name" value="NADH-UBIQUINONE OXIDOREDUCTASE CHAIN 3"/>
    <property type="match status" value="1"/>
</dbReference>
<keyword evidence="3 7" id="KW-0813">Transport</keyword>
<protein>
    <recommendedName>
        <fullName evidence="7">NADH-quinone oxidoreductase subunit A</fullName>
        <ecNumber evidence="7">7.1.1.-</ecNumber>
    </recommendedName>
    <alternativeName>
        <fullName evidence="7">NADH dehydrogenase I subunit A</fullName>
    </alternativeName>
    <alternativeName>
        <fullName evidence="7">NDH-1 subunit A</fullName>
    </alternativeName>
    <alternativeName>
        <fullName evidence="7">NUO1</fullName>
    </alternativeName>
</protein>
<comment type="function">
    <text evidence="7">NDH-1 shuttles electrons from NADH, via FMN and iron-sulfur (Fe-S) centers, to quinones in the respiratory chain. The immediate electron acceptor for the enzyme in this species is believed to be a menaquinone. Couples the redox reaction to proton translocation (for every two electrons transferred, four hydrogen ions are translocated across the cytoplasmic membrane), and thus conserves the redox energy in a proton gradient.</text>
</comment>
<evidence type="ECO:0000256" key="8">
    <source>
        <dbReference type="RuleBase" id="RU003639"/>
    </source>
</evidence>
<comment type="similarity">
    <text evidence="2 7 8">Belongs to the complex I subunit 3 family.</text>
</comment>
<sequence length="122" mass="14082">MASIWNSDLYFVIFLLLGILLPVSSLWVLGPRLRPHKPSQAKQSSYESGVEPFGDAHVRYHARYYLFALLFVVFDVETVFFYPWAVASHQLGVFGLIEAVLFILFLAVGLIYAWRKKVLEWN</sequence>
<dbReference type="EC" id="7.1.1.-" evidence="7"/>
<evidence type="ECO:0000256" key="2">
    <source>
        <dbReference type="ARBA" id="ARBA00008472"/>
    </source>
</evidence>
<dbReference type="GO" id="GO:0050136">
    <property type="term" value="F:NADH dehydrogenase (quinone) (non-electrogenic) activity"/>
    <property type="evidence" value="ECO:0007669"/>
    <property type="project" value="UniProtKB-UniRule"/>
</dbReference>
<gene>
    <name evidence="7" type="primary">nuoA</name>
    <name evidence="9" type="ORF">SAMN05443507_11627</name>
</gene>
<organism evidence="9 10">
    <name type="scientific">Alicyclobacillus tolerans</name>
    <dbReference type="NCBI Taxonomy" id="90970"/>
    <lineage>
        <taxon>Bacteria</taxon>
        <taxon>Bacillati</taxon>
        <taxon>Bacillota</taxon>
        <taxon>Bacilli</taxon>
        <taxon>Bacillales</taxon>
        <taxon>Alicyclobacillaceae</taxon>
        <taxon>Alicyclobacillus</taxon>
    </lineage>
</organism>
<keyword evidence="5 7" id="KW-1133">Transmembrane helix</keyword>
<dbReference type="Gene3D" id="1.20.58.1610">
    <property type="entry name" value="NADH:ubiquinone/plastoquinone oxidoreductase, chain 3"/>
    <property type="match status" value="1"/>
</dbReference>
<proteinExistence type="inferred from homology"/>
<feature type="transmembrane region" description="Helical" evidence="7">
    <location>
        <begin position="91"/>
        <end position="114"/>
    </location>
</feature>
<reference evidence="10" key="1">
    <citation type="submission" date="2016-11" db="EMBL/GenBank/DDBJ databases">
        <authorList>
            <person name="Varghese N."/>
            <person name="Submissions S."/>
        </authorList>
    </citation>
    <scope>NUCLEOTIDE SEQUENCE [LARGE SCALE GENOMIC DNA]</scope>
    <source>
        <strain evidence="10">USBA-503</strain>
    </source>
</reference>
<keyword evidence="6 7" id="KW-0472">Membrane</keyword>
<keyword evidence="10" id="KW-1185">Reference proteome</keyword>
<keyword evidence="4 7" id="KW-0812">Transmembrane</keyword>
<keyword evidence="7" id="KW-1003">Cell membrane</keyword>
<evidence type="ECO:0000256" key="7">
    <source>
        <dbReference type="HAMAP-Rule" id="MF_01394"/>
    </source>
</evidence>
<name>A0A1M6TBS4_9BACL</name>
<evidence type="ECO:0000313" key="10">
    <source>
        <dbReference type="Proteomes" id="UP000184016"/>
    </source>
</evidence>
<dbReference type="STRING" id="1830138.SAMN05443507_11627"/>
<evidence type="ECO:0000256" key="4">
    <source>
        <dbReference type="ARBA" id="ARBA00022692"/>
    </source>
</evidence>
<feature type="transmembrane region" description="Helical" evidence="7">
    <location>
        <begin position="12"/>
        <end position="30"/>
    </location>
</feature>
<comment type="subcellular location">
    <subcellularLocation>
        <location evidence="7 8">Cell membrane</location>
        <topology evidence="7 8">Multi-pass membrane protein</topology>
    </subcellularLocation>
    <subcellularLocation>
        <location evidence="1">Membrane</location>
        <topology evidence="1">Multi-pass membrane protein</topology>
    </subcellularLocation>
</comment>
<dbReference type="GO" id="GO:0048038">
    <property type="term" value="F:quinone binding"/>
    <property type="evidence" value="ECO:0007669"/>
    <property type="project" value="UniProtKB-KW"/>
</dbReference>
<dbReference type="GO" id="GO:0005886">
    <property type="term" value="C:plasma membrane"/>
    <property type="evidence" value="ECO:0007669"/>
    <property type="project" value="UniProtKB-SubCell"/>
</dbReference>
<dbReference type="GO" id="GO:0030964">
    <property type="term" value="C:NADH dehydrogenase complex"/>
    <property type="evidence" value="ECO:0007669"/>
    <property type="project" value="TreeGrafter"/>
</dbReference>
<dbReference type="EMBL" id="FRAF01000016">
    <property type="protein sequence ID" value="SHK54502.1"/>
    <property type="molecule type" value="Genomic_DNA"/>
</dbReference>
<dbReference type="Pfam" id="PF00507">
    <property type="entry name" value="Oxidored_q4"/>
    <property type="match status" value="1"/>
</dbReference>
<evidence type="ECO:0000256" key="6">
    <source>
        <dbReference type="ARBA" id="ARBA00023136"/>
    </source>
</evidence>
<keyword evidence="7" id="KW-1278">Translocase</keyword>
<dbReference type="OrthoDB" id="9791970at2"/>
<evidence type="ECO:0000256" key="1">
    <source>
        <dbReference type="ARBA" id="ARBA00004141"/>
    </source>
</evidence>
<dbReference type="InterPro" id="IPR038430">
    <property type="entry name" value="NDAH_ubi_oxred_su3_sf"/>
</dbReference>
<dbReference type="InterPro" id="IPR000440">
    <property type="entry name" value="NADH_UbQ/plastoQ_OxRdtase_su3"/>
</dbReference>
<comment type="subunit">
    <text evidence="7">NDH-1 is composed of 14 different subunits. Subunits NuoA, H, J, K, L, M, N constitute the membrane sector of the complex.</text>
</comment>
<dbReference type="InterPro" id="IPR023043">
    <property type="entry name" value="NAD(P)H_OxRDtase_bac/plastid"/>
</dbReference>
<evidence type="ECO:0000256" key="5">
    <source>
        <dbReference type="ARBA" id="ARBA00022989"/>
    </source>
</evidence>
<evidence type="ECO:0000256" key="3">
    <source>
        <dbReference type="ARBA" id="ARBA00022448"/>
    </source>
</evidence>
<comment type="catalytic activity">
    <reaction evidence="7 8">
        <text>a quinone + NADH + 5 H(+)(in) = a quinol + NAD(+) + 4 H(+)(out)</text>
        <dbReference type="Rhea" id="RHEA:57888"/>
        <dbReference type="ChEBI" id="CHEBI:15378"/>
        <dbReference type="ChEBI" id="CHEBI:24646"/>
        <dbReference type="ChEBI" id="CHEBI:57540"/>
        <dbReference type="ChEBI" id="CHEBI:57945"/>
        <dbReference type="ChEBI" id="CHEBI:132124"/>
    </reaction>
</comment>
<dbReference type="RefSeq" id="WP_072874443.1">
    <property type="nucleotide sequence ID" value="NZ_FRAF01000016.1"/>
</dbReference>
<evidence type="ECO:0000313" key="9">
    <source>
        <dbReference type="EMBL" id="SHK54502.1"/>
    </source>
</evidence>
<dbReference type="Proteomes" id="UP000184016">
    <property type="component" value="Unassembled WGS sequence"/>
</dbReference>
<dbReference type="NCBIfam" id="NF005839">
    <property type="entry name" value="PRK07756.1"/>
    <property type="match status" value="1"/>
</dbReference>
<dbReference type="GO" id="GO:0008137">
    <property type="term" value="F:NADH dehydrogenase (ubiquinone) activity"/>
    <property type="evidence" value="ECO:0007669"/>
    <property type="project" value="InterPro"/>
</dbReference>